<accession>A0ACB7VYR4</accession>
<proteinExistence type="predicted"/>
<sequence>MVSPRVRCSTTYTAMMKIIAIITTVGHPPSQSIVVTDPEEQRSNCKRGLDIDLNLRLGPWPDDEIGSGDGGGGGATGCSGIVDVSDAPAESSVMSSSVKKPPSAVGSISGEGLTADKSSQGECNPEGRTKMKKAEEVGREYSEITNIQAEEGGKRRRSEGYLDVLVEAVRQVSGFFSDEEEEEEEDEEEEEEKEEEARAEEEAAAAAESRKKRGLDLEEECGPVVRSKRGRNQALPSRYRDSVLEPWGKLPTVTRCSKAARR</sequence>
<keyword evidence="2" id="KW-1185">Reference proteome</keyword>
<comment type="caution">
    <text evidence="1">The sequence shown here is derived from an EMBL/GenBank/DDBJ whole genome shotgun (WGS) entry which is preliminary data.</text>
</comment>
<protein>
    <submittedName>
        <fullName evidence="1">Histone-lysine N-methyltransferase protein</fullName>
        <ecNumber evidence="1">2.1.1.354</ecNumber>
    </submittedName>
</protein>
<name>A0ACB7VYR4_DIOAL</name>
<gene>
    <name evidence="1" type="ORF">IHE45_05G001600</name>
</gene>
<dbReference type="EMBL" id="CM037015">
    <property type="protein sequence ID" value="KAH7680582.1"/>
    <property type="molecule type" value="Genomic_DNA"/>
</dbReference>
<organism evidence="1 2">
    <name type="scientific">Dioscorea alata</name>
    <name type="common">Purple yam</name>
    <dbReference type="NCBI Taxonomy" id="55571"/>
    <lineage>
        <taxon>Eukaryota</taxon>
        <taxon>Viridiplantae</taxon>
        <taxon>Streptophyta</taxon>
        <taxon>Embryophyta</taxon>
        <taxon>Tracheophyta</taxon>
        <taxon>Spermatophyta</taxon>
        <taxon>Magnoliopsida</taxon>
        <taxon>Liliopsida</taxon>
        <taxon>Dioscoreales</taxon>
        <taxon>Dioscoreaceae</taxon>
        <taxon>Dioscorea</taxon>
    </lineage>
</organism>
<reference evidence="2" key="1">
    <citation type="journal article" date="2022" name="Nat. Commun.">
        <title>Chromosome evolution and the genetic basis of agronomically important traits in greater yam.</title>
        <authorList>
            <person name="Bredeson J.V."/>
            <person name="Lyons J.B."/>
            <person name="Oniyinde I.O."/>
            <person name="Okereke N.R."/>
            <person name="Kolade O."/>
            <person name="Nnabue I."/>
            <person name="Nwadili C.O."/>
            <person name="Hribova E."/>
            <person name="Parker M."/>
            <person name="Nwogha J."/>
            <person name="Shu S."/>
            <person name="Carlson J."/>
            <person name="Kariba R."/>
            <person name="Muthemba S."/>
            <person name="Knop K."/>
            <person name="Barton G.J."/>
            <person name="Sherwood A.V."/>
            <person name="Lopez-Montes A."/>
            <person name="Asiedu R."/>
            <person name="Jamnadass R."/>
            <person name="Muchugi A."/>
            <person name="Goodstein D."/>
            <person name="Egesi C.N."/>
            <person name="Featherston J."/>
            <person name="Asfaw A."/>
            <person name="Simpson G.G."/>
            <person name="Dolezel J."/>
            <person name="Hendre P.S."/>
            <person name="Van Deynze A."/>
            <person name="Kumar P.L."/>
            <person name="Obidiegwu J.E."/>
            <person name="Bhattacharjee R."/>
            <person name="Rokhsar D.S."/>
        </authorList>
    </citation>
    <scope>NUCLEOTIDE SEQUENCE [LARGE SCALE GENOMIC DNA]</scope>
    <source>
        <strain evidence="2">cv. TDa95/00328</strain>
    </source>
</reference>
<evidence type="ECO:0000313" key="2">
    <source>
        <dbReference type="Proteomes" id="UP000827976"/>
    </source>
</evidence>
<dbReference type="Proteomes" id="UP000827976">
    <property type="component" value="Chromosome 5"/>
</dbReference>
<keyword evidence="1" id="KW-0808">Transferase</keyword>
<dbReference type="EC" id="2.1.1.354" evidence="1"/>
<keyword evidence="1" id="KW-0489">Methyltransferase</keyword>
<evidence type="ECO:0000313" key="1">
    <source>
        <dbReference type="EMBL" id="KAH7680582.1"/>
    </source>
</evidence>